<protein>
    <submittedName>
        <fullName evidence="6 7">Uncharacterized protein C6orf118 homolog isoform X1</fullName>
    </submittedName>
</protein>
<reference evidence="5 6" key="1">
    <citation type="submission" date="2025-05" db="UniProtKB">
        <authorList>
            <consortium name="RefSeq"/>
        </authorList>
    </citation>
    <scope>NUCLEOTIDE SEQUENCE [LARGE SCALE GENOMIC DNA]</scope>
</reference>
<gene>
    <name evidence="6 7 8 9 10" type="primary">C1H6orf118</name>
</gene>
<dbReference type="Proteomes" id="UP001652642">
    <property type="component" value="Chromosome 1"/>
</dbReference>
<evidence type="ECO:0000256" key="2">
    <source>
        <dbReference type="SAM" id="Coils"/>
    </source>
</evidence>
<name>A0ABM5FYG0_9SAUR</name>
<evidence type="ECO:0000259" key="4">
    <source>
        <dbReference type="Pfam" id="PF15739"/>
    </source>
</evidence>
<organism evidence="5 6">
    <name type="scientific">Pogona vitticeps</name>
    <name type="common">central bearded dragon</name>
    <dbReference type="NCBI Taxonomy" id="103695"/>
    <lineage>
        <taxon>Eukaryota</taxon>
        <taxon>Metazoa</taxon>
        <taxon>Chordata</taxon>
        <taxon>Craniata</taxon>
        <taxon>Vertebrata</taxon>
        <taxon>Euteleostomi</taxon>
        <taxon>Lepidosauria</taxon>
        <taxon>Squamata</taxon>
        <taxon>Bifurcata</taxon>
        <taxon>Unidentata</taxon>
        <taxon>Episquamata</taxon>
        <taxon>Toxicofera</taxon>
        <taxon>Iguania</taxon>
        <taxon>Acrodonta</taxon>
        <taxon>Agamidae</taxon>
        <taxon>Amphibolurinae</taxon>
        <taxon>Pogona</taxon>
    </lineage>
</organism>
<evidence type="ECO:0000256" key="3">
    <source>
        <dbReference type="SAM" id="MobiDB-lite"/>
    </source>
</evidence>
<dbReference type="PANTHER" id="PTHR34916">
    <property type="entry name" value="GI:13385330"/>
    <property type="match status" value="1"/>
</dbReference>
<dbReference type="RefSeq" id="XP_072850452.1">
    <property type="nucleotide sequence ID" value="XM_072994351.1"/>
</dbReference>
<keyword evidence="5" id="KW-1185">Reference proteome</keyword>
<evidence type="ECO:0000256" key="1">
    <source>
        <dbReference type="ARBA" id="ARBA00023054"/>
    </source>
</evidence>
<sequence>MAEKQQHYSLTDLLDQVEKAHKAEIQLYTSGHLNHNKLFRPRGLIKHNYWGSAQKPALLLRRPQFTAPTQASQKTKHSLTSKNDTPTPTRVRSASHLCWQPWTSRATSVALASVPVSGAALTVPRKEIPEEEEEGEGLFRRKLIKDELDVPEMKILKHKPIKNSRLCVLKETNDEYQFLPSYLAGVTKTDQYHKFMQFEKDIIGKQDLLENDCVGSKSSEQHERKLAQAFRDICDCNRPHFYRLQAVGDVFEDICSSSWIFGDILKEVKNEYELYMVILLDALPTMQYRTLQNEVKGMEKRAVMTHEIEEHRHDVQVLVQKSKSALARNEELRHELEIELWVSQSVSKTAEKDQAESDKAASLFLSTAEQLTSLRCQIIVKWEEIQAMEKEIKDTMTFAGIVSIREKTVKELEGEASKLQGSNKFLRKQIRDVEQTITATLKRQKFSTDSQRFLWDLVRDFLAPVGKDGLFELDQSPSDLSLLNL</sequence>
<evidence type="ECO:0000313" key="7">
    <source>
        <dbReference type="RefSeq" id="XP_072850440.1"/>
    </source>
</evidence>
<feature type="domain" description="Translin-associated factor X-interacting protein 1 N-terminal" evidence="4">
    <location>
        <begin position="223"/>
        <end position="333"/>
    </location>
</feature>
<feature type="compositionally biased region" description="Polar residues" evidence="3">
    <location>
        <begin position="80"/>
        <end position="92"/>
    </location>
</feature>
<dbReference type="PANTHER" id="PTHR34916:SF1">
    <property type="entry name" value="GI:13385330"/>
    <property type="match status" value="1"/>
</dbReference>
<dbReference type="RefSeq" id="XP_072850433.1">
    <property type="nucleotide sequence ID" value="XM_072994332.1"/>
</dbReference>
<accession>A0ABM5FYG0</accession>
<dbReference type="RefSeq" id="XP_072850445.1">
    <property type="nucleotide sequence ID" value="XM_072994344.1"/>
</dbReference>
<dbReference type="RefSeq" id="XP_072850440.1">
    <property type="nucleotide sequence ID" value="XM_072994339.1"/>
</dbReference>
<feature type="coiled-coil region" evidence="2">
    <location>
        <begin position="409"/>
        <end position="436"/>
    </location>
</feature>
<evidence type="ECO:0000313" key="5">
    <source>
        <dbReference type="Proteomes" id="UP001652642"/>
    </source>
</evidence>
<evidence type="ECO:0000313" key="9">
    <source>
        <dbReference type="RefSeq" id="XP_072850447.1"/>
    </source>
</evidence>
<dbReference type="Pfam" id="PF15739">
    <property type="entry name" value="TSNAXIP1_N"/>
    <property type="match status" value="1"/>
</dbReference>
<dbReference type="InterPro" id="IPR032755">
    <property type="entry name" value="TSNAXIP1_N"/>
</dbReference>
<dbReference type="GeneID" id="110087186"/>
<evidence type="ECO:0000313" key="6">
    <source>
        <dbReference type="RefSeq" id="XP_072850433.1"/>
    </source>
</evidence>
<evidence type="ECO:0000313" key="8">
    <source>
        <dbReference type="RefSeq" id="XP_072850445.1"/>
    </source>
</evidence>
<dbReference type="RefSeq" id="XP_072850447.1">
    <property type="nucleotide sequence ID" value="XM_072994346.1"/>
</dbReference>
<keyword evidence="1 2" id="KW-0175">Coiled coil</keyword>
<proteinExistence type="predicted"/>
<feature type="region of interest" description="Disordered" evidence="3">
    <location>
        <begin position="66"/>
        <end position="92"/>
    </location>
</feature>
<evidence type="ECO:0000313" key="10">
    <source>
        <dbReference type="RefSeq" id="XP_072850452.1"/>
    </source>
</evidence>